<dbReference type="CDD" id="cd06574">
    <property type="entry name" value="TM_PBP1_branched-chain-AA_like"/>
    <property type="match status" value="1"/>
</dbReference>
<evidence type="ECO:0000256" key="3">
    <source>
        <dbReference type="ARBA" id="ARBA00022692"/>
    </source>
</evidence>
<accession>A0ABV2J7F0</accession>
<dbReference type="PANTHER" id="PTHR32196">
    <property type="entry name" value="ABC TRANSPORTER PERMEASE PROTEIN YPHD-RELATED-RELATED"/>
    <property type="match status" value="1"/>
</dbReference>
<evidence type="ECO:0000256" key="2">
    <source>
        <dbReference type="ARBA" id="ARBA00022475"/>
    </source>
</evidence>
<dbReference type="EMBL" id="JBEPMA010000001">
    <property type="protein sequence ID" value="MET3616695.1"/>
    <property type="molecule type" value="Genomic_DNA"/>
</dbReference>
<feature type="transmembrane region" description="Helical" evidence="6">
    <location>
        <begin position="58"/>
        <end position="79"/>
    </location>
</feature>
<feature type="transmembrane region" description="Helical" evidence="6">
    <location>
        <begin position="86"/>
        <end position="104"/>
    </location>
</feature>
<dbReference type="Proteomes" id="UP001549162">
    <property type="component" value="Unassembled WGS sequence"/>
</dbReference>
<feature type="transmembrane region" description="Helical" evidence="6">
    <location>
        <begin position="9"/>
        <end position="29"/>
    </location>
</feature>
<evidence type="ECO:0000313" key="7">
    <source>
        <dbReference type="EMBL" id="MET3616695.1"/>
    </source>
</evidence>
<feature type="transmembrane region" description="Helical" evidence="6">
    <location>
        <begin position="235"/>
        <end position="255"/>
    </location>
</feature>
<dbReference type="RefSeq" id="WP_354366696.1">
    <property type="nucleotide sequence ID" value="NZ_JBEPMA010000001.1"/>
</dbReference>
<feature type="transmembrane region" description="Helical" evidence="6">
    <location>
        <begin position="174"/>
        <end position="196"/>
    </location>
</feature>
<feature type="transmembrane region" description="Helical" evidence="6">
    <location>
        <begin position="202"/>
        <end position="223"/>
    </location>
</feature>
<evidence type="ECO:0000256" key="4">
    <source>
        <dbReference type="ARBA" id="ARBA00022989"/>
    </source>
</evidence>
<comment type="caution">
    <text evidence="7">The sequence shown here is derived from an EMBL/GenBank/DDBJ whole genome shotgun (WGS) entry which is preliminary data.</text>
</comment>
<name>A0ABV2J7F0_9FIRM</name>
<keyword evidence="3 6" id="KW-0812">Transmembrane</keyword>
<evidence type="ECO:0000313" key="8">
    <source>
        <dbReference type="Proteomes" id="UP001549162"/>
    </source>
</evidence>
<keyword evidence="5 6" id="KW-0472">Membrane</keyword>
<evidence type="ECO:0000256" key="1">
    <source>
        <dbReference type="ARBA" id="ARBA00004651"/>
    </source>
</evidence>
<dbReference type="PANTHER" id="PTHR32196:SF69">
    <property type="entry name" value="BRANCHED-CHAIN AMINO ACID TRANSPORT SYSTEM, PERMEASE PROTEIN"/>
    <property type="match status" value="1"/>
</dbReference>
<evidence type="ECO:0000256" key="6">
    <source>
        <dbReference type="SAM" id="Phobius"/>
    </source>
</evidence>
<sequence>MSSVLVESIVMGLIFSVLTIGVFITFKILDFPDMSVEGTFPLGAFVFSKALSMGMNSINGMVFAFLAGAIGGLITYVLYRKFKIQSILSGILTMTFLYSVNLRITGTSNITFFEYKTVFQIFESMPKILILLIIVFVIKILMDTFLKTEKGYLLLATGDNESLVKSLGKNPDKYICLGLMISNALAALSGTLMAQSNGYADITMGQTIIVSALASITIGDAFLKNSRFIKRTTRAIFGAIIYRIIYGVAIHIGLAPSDLKAITAIIVVIFILYNNASSLGMNILKEKKREQSVKNK</sequence>
<proteinExistence type="predicted"/>
<dbReference type="InterPro" id="IPR001851">
    <property type="entry name" value="ABC_transp_permease"/>
</dbReference>
<protein>
    <submittedName>
        <fullName evidence="7">ABC transport system permease protein</fullName>
    </submittedName>
</protein>
<comment type="subcellular location">
    <subcellularLocation>
        <location evidence="1">Cell membrane</location>
        <topology evidence="1">Multi-pass membrane protein</topology>
    </subcellularLocation>
</comment>
<gene>
    <name evidence="7" type="ORF">ABID14_000315</name>
</gene>
<keyword evidence="8" id="KW-1185">Reference proteome</keyword>
<reference evidence="7 8" key="1">
    <citation type="submission" date="2024-06" db="EMBL/GenBank/DDBJ databases">
        <title>Genomic Encyclopedia of Type Strains, Phase IV (KMG-IV): sequencing the most valuable type-strain genomes for metagenomic binning, comparative biology and taxonomic classification.</title>
        <authorList>
            <person name="Goeker M."/>
        </authorList>
    </citation>
    <scope>NUCLEOTIDE SEQUENCE [LARGE SCALE GENOMIC DNA]</scope>
    <source>
        <strain evidence="7 8">DSM 21460</strain>
    </source>
</reference>
<feature type="transmembrane region" description="Helical" evidence="6">
    <location>
        <begin position="124"/>
        <end position="142"/>
    </location>
</feature>
<keyword evidence="2" id="KW-1003">Cell membrane</keyword>
<dbReference type="Pfam" id="PF02653">
    <property type="entry name" value="BPD_transp_2"/>
    <property type="match status" value="1"/>
</dbReference>
<keyword evidence="4 6" id="KW-1133">Transmembrane helix</keyword>
<feature type="transmembrane region" description="Helical" evidence="6">
    <location>
        <begin position="261"/>
        <end position="284"/>
    </location>
</feature>
<evidence type="ECO:0000256" key="5">
    <source>
        <dbReference type="ARBA" id="ARBA00023136"/>
    </source>
</evidence>
<organism evidence="7 8">
    <name type="scientific">Peptoniphilus olsenii</name>
    <dbReference type="NCBI Taxonomy" id="411570"/>
    <lineage>
        <taxon>Bacteria</taxon>
        <taxon>Bacillati</taxon>
        <taxon>Bacillota</taxon>
        <taxon>Tissierellia</taxon>
        <taxon>Tissierellales</taxon>
        <taxon>Peptoniphilaceae</taxon>
        <taxon>Peptoniphilus</taxon>
    </lineage>
</organism>